<comment type="caution">
    <text evidence="7">The sequence shown here is derived from an EMBL/GenBank/DDBJ whole genome shotgun (WGS) entry which is preliminary data.</text>
</comment>
<dbReference type="InterPro" id="IPR005914">
    <property type="entry name" value="Acac_CoA_synth"/>
</dbReference>
<keyword evidence="3" id="KW-0547">Nucleotide-binding</keyword>
<evidence type="ECO:0000256" key="4">
    <source>
        <dbReference type="ARBA" id="ARBA00022840"/>
    </source>
</evidence>
<dbReference type="GO" id="GO:0006629">
    <property type="term" value="P:lipid metabolic process"/>
    <property type="evidence" value="ECO:0007669"/>
    <property type="project" value="InterPro"/>
</dbReference>
<dbReference type="InterPro" id="IPR032387">
    <property type="entry name" value="ACAS_N"/>
</dbReference>
<protein>
    <submittedName>
        <fullName evidence="7">Acetoacetyl-CoA synthetase</fullName>
        <ecNumber evidence="7">6.2.1.16</ecNumber>
    </submittedName>
</protein>
<dbReference type="InterPro" id="IPR042099">
    <property type="entry name" value="ANL_N_sf"/>
</dbReference>
<name>A0A081K8F2_9GAMM</name>
<proteinExistence type="inferred from homology"/>
<sequence length="679" mass="76153">MEQTAAGDLLWTPSKDRVANAGLTEFIQWLNHNYGLEIESYQQLWQWSVNDVGRFWQAIGRCYNVSSLDSRTDKSQYQSPLSNSSMPGSRWFQGTRLNMAEYLLSRGELGPLTRTAIFAESECFEPREINWIELRDQVCKLATSLRNMGIQPGDRVVAYMPISIESIVALFACISVGAIWSSCSPDFGAKSVLERFSQINPKLLITMTGYQYNGKAFDRSSEVDQIIAALPDLKQVIHLPWQDHNNPKPPKSQSHIQITSWQSALNNKASYQSFEFEQVPFEHPLWIMYTSGTTGMPKGIVHSQGGVLLELIKFAWLHDNLTPESVKFFFTTTGWAMFNMLIGGFASGSALVVYDGCPTWPSADRLWDMTERFGITYFGISPTYINNLIKLGYSPKGQYGLGKVDTIAMGGSPVSPENFAWFYQHLHKDLHIVSMSGGTDVATAFVGGVPTEPVYAGEIQAPCLGVDACAWNENGKQIINEYGELVIKQPMPSMPLYFWNDTDNVRYLDSYFAPWPNVWRQGDQIIFNQHSGSYISGRSDSTLNRHGIRIGTSEIYRNVESIEGIKDSLIINLELESAQSFMPIFIVLDEQQQLDDRLISTIKNNLSESCSPRHIPDKVYVIDAVPYTLSGKKQEIPVKKLLSGMPLEKAVNLGACANPSAMDFFIQLASSIHQEYEAV</sequence>
<dbReference type="NCBIfam" id="TIGR01217">
    <property type="entry name" value="ac_ac_CoA_syn"/>
    <property type="match status" value="1"/>
</dbReference>
<dbReference type="PROSITE" id="PS00455">
    <property type="entry name" value="AMP_BINDING"/>
    <property type="match status" value="1"/>
</dbReference>
<reference evidence="7 8" key="1">
    <citation type="submission" date="2014-06" db="EMBL/GenBank/DDBJ databases">
        <title>Whole Genome Sequences of Three Symbiotic Endozoicomonas Bacteria.</title>
        <authorList>
            <person name="Neave M.J."/>
            <person name="Apprill A."/>
            <person name="Voolstra C.R."/>
        </authorList>
    </citation>
    <scope>NUCLEOTIDE SEQUENCE [LARGE SCALE GENOMIC DNA]</scope>
    <source>
        <strain evidence="7 8">DSM 22380</strain>
    </source>
</reference>
<dbReference type="Pfam" id="PF00501">
    <property type="entry name" value="AMP-binding"/>
    <property type="match status" value="1"/>
</dbReference>
<dbReference type="Gene3D" id="3.40.50.12780">
    <property type="entry name" value="N-terminal domain of ligase-like"/>
    <property type="match status" value="1"/>
</dbReference>
<evidence type="ECO:0000256" key="2">
    <source>
        <dbReference type="ARBA" id="ARBA00022598"/>
    </source>
</evidence>
<dbReference type="InterPro" id="IPR000873">
    <property type="entry name" value="AMP-dep_synth/lig_dom"/>
</dbReference>
<dbReference type="InterPro" id="IPR045851">
    <property type="entry name" value="AMP-bd_C_sf"/>
</dbReference>
<evidence type="ECO:0000256" key="1">
    <source>
        <dbReference type="ARBA" id="ARBA00006432"/>
    </source>
</evidence>
<dbReference type="eggNOG" id="COG0365">
    <property type="taxonomic scope" value="Bacteria"/>
</dbReference>
<dbReference type="EC" id="6.2.1.16" evidence="7"/>
<feature type="domain" description="Acetyl-coenzyme A synthetase N-terminal" evidence="6">
    <location>
        <begin position="41"/>
        <end position="101"/>
    </location>
</feature>
<evidence type="ECO:0000256" key="3">
    <source>
        <dbReference type="ARBA" id="ARBA00022741"/>
    </source>
</evidence>
<dbReference type="Proteomes" id="UP000027997">
    <property type="component" value="Unassembled WGS sequence"/>
</dbReference>
<evidence type="ECO:0000259" key="5">
    <source>
        <dbReference type="Pfam" id="PF00501"/>
    </source>
</evidence>
<evidence type="ECO:0000313" key="8">
    <source>
        <dbReference type="Proteomes" id="UP000027997"/>
    </source>
</evidence>
<dbReference type="Pfam" id="PF16177">
    <property type="entry name" value="ACAS_N"/>
    <property type="match status" value="1"/>
</dbReference>
<dbReference type="PANTHER" id="PTHR42921:SF1">
    <property type="entry name" value="ACETOACETYL-COA SYNTHETASE"/>
    <property type="match status" value="1"/>
</dbReference>
<dbReference type="InterPro" id="IPR020845">
    <property type="entry name" value="AMP-binding_CS"/>
</dbReference>
<organism evidence="7 8">
    <name type="scientific">Endozoicomonas elysicola</name>
    <dbReference type="NCBI Taxonomy" id="305900"/>
    <lineage>
        <taxon>Bacteria</taxon>
        <taxon>Pseudomonadati</taxon>
        <taxon>Pseudomonadota</taxon>
        <taxon>Gammaproteobacteria</taxon>
        <taxon>Oceanospirillales</taxon>
        <taxon>Endozoicomonadaceae</taxon>
        <taxon>Endozoicomonas</taxon>
    </lineage>
</organism>
<dbReference type="STRING" id="305900.GV64_06485"/>
<dbReference type="NCBIfam" id="NF002937">
    <property type="entry name" value="PRK03584.1"/>
    <property type="match status" value="1"/>
</dbReference>
<evidence type="ECO:0000313" key="7">
    <source>
        <dbReference type="EMBL" id="KEI70428.1"/>
    </source>
</evidence>
<evidence type="ECO:0000259" key="6">
    <source>
        <dbReference type="Pfam" id="PF16177"/>
    </source>
</evidence>
<feature type="domain" description="AMP-dependent synthetase/ligase" evidence="5">
    <location>
        <begin position="119"/>
        <end position="491"/>
    </location>
</feature>
<dbReference type="Gene3D" id="3.30.300.30">
    <property type="match status" value="1"/>
</dbReference>
<dbReference type="RefSeq" id="WP_020581004.1">
    <property type="nucleotide sequence ID" value="NZ_JOJP01000001.1"/>
</dbReference>
<dbReference type="SUPFAM" id="SSF56801">
    <property type="entry name" value="Acetyl-CoA synthetase-like"/>
    <property type="match status" value="1"/>
</dbReference>
<dbReference type="EMBL" id="JOJP01000001">
    <property type="protein sequence ID" value="KEI70428.1"/>
    <property type="molecule type" value="Genomic_DNA"/>
</dbReference>
<gene>
    <name evidence="7" type="ORF">GV64_06485</name>
</gene>
<dbReference type="PANTHER" id="PTHR42921">
    <property type="entry name" value="ACETOACETYL-COA SYNTHETASE"/>
    <property type="match status" value="1"/>
</dbReference>
<accession>A0A081K8F2</accession>
<dbReference type="AlphaFoldDB" id="A0A081K8F2"/>
<dbReference type="GO" id="GO:0030729">
    <property type="term" value="F:acetoacetate-CoA ligase activity"/>
    <property type="evidence" value="ECO:0007669"/>
    <property type="project" value="UniProtKB-EC"/>
</dbReference>
<keyword evidence="4" id="KW-0067">ATP-binding</keyword>
<keyword evidence="8" id="KW-1185">Reference proteome</keyword>
<comment type="similarity">
    <text evidence="1">Belongs to the ATP-dependent AMP-binding enzyme family.</text>
</comment>
<keyword evidence="2 7" id="KW-0436">Ligase</keyword>
<dbReference type="GO" id="GO:0005524">
    <property type="term" value="F:ATP binding"/>
    <property type="evidence" value="ECO:0007669"/>
    <property type="project" value="UniProtKB-KW"/>
</dbReference>